<dbReference type="EMBL" id="WMJX01000001">
    <property type="protein sequence ID" value="MTG96678.1"/>
    <property type="molecule type" value="Genomic_DNA"/>
</dbReference>
<dbReference type="AlphaFoldDB" id="A0A6I3LDQ7"/>
<dbReference type="Proteomes" id="UP000438760">
    <property type="component" value="Unassembled WGS sequence"/>
</dbReference>
<comment type="caution">
    <text evidence="1">The sequence shown here is derived from an EMBL/GenBank/DDBJ whole genome shotgun (WGS) entry which is preliminary data.</text>
</comment>
<dbReference type="OrthoDB" id="9150327at2"/>
<proteinExistence type="predicted"/>
<keyword evidence="2" id="KW-1185">Reference proteome</keyword>
<organism evidence="1 2">
    <name type="scientific">Myroides albus</name>
    <dbReference type="NCBI Taxonomy" id="2562892"/>
    <lineage>
        <taxon>Bacteria</taxon>
        <taxon>Pseudomonadati</taxon>
        <taxon>Bacteroidota</taxon>
        <taxon>Flavobacteriia</taxon>
        <taxon>Flavobacteriales</taxon>
        <taxon>Flavobacteriaceae</taxon>
        <taxon>Myroides</taxon>
    </lineage>
</organism>
<name>A0A6I3LDQ7_9FLAO</name>
<evidence type="ECO:0000313" key="1">
    <source>
        <dbReference type="EMBL" id="MTG96678.1"/>
    </source>
</evidence>
<gene>
    <name evidence="1" type="ORF">GJV76_00725</name>
</gene>
<protein>
    <submittedName>
        <fullName evidence="1">Uncharacterized protein</fullName>
    </submittedName>
</protein>
<accession>A0A6I3LDQ7</accession>
<reference evidence="1 2" key="1">
    <citation type="submission" date="2019-11" db="EMBL/GenBank/DDBJ databases">
        <title>Genome of Strain BIT-d1.</title>
        <authorList>
            <person name="Yang Y."/>
        </authorList>
    </citation>
    <scope>NUCLEOTIDE SEQUENCE [LARGE SCALE GENOMIC DNA]</scope>
    <source>
        <strain evidence="1 2">BIT-d1</strain>
    </source>
</reference>
<sequence>MMVLKDLFGNQREESLLSVQTLLEIYNLPIVADIYHNQLLDLKSDDRVADITNSFSELYDNELDSLELQNFLFYFHQEGSILNLTISYCHLLAVNEAVFEQIHFYFDVSSKAFDEVLVGYQENSNINKAPDYLDKKSQIYQEKAFPWFVFMYDYLLLLNDYVNFDDSVSALVNNNREEASLDLDREYHIKSVFHQGIWFKVVSPREGLALLKEINSVKIGDGLLFDEDSFNFENEDGFFLVAEDDVTVDYLDIQYAVEGFNIIALGYIFLGNLRVKTSLFSREVDAAPSLIVMKELYAQNTFLCGNTHYIGGDVRGEMLYAKGKYGSLYVKGTLLVTCIVTNDMACYINKVNAGVIISDNNVYGIDLLRDEHGFPLFHLNLYPTTHRAKEVFIDEIQIEERCGQGFPNEENLIDCFIEGRSVLKSPVHNNYDTFEGSIDKRFDDIFNLIRTDSLKIDDGHFNEYFYTIFEYGDKHYREVGRLDKLGHYQVRILHCLEDYAYEAMVEFYQDDNKTFISAFKSRMSDNFTSTNTAKCTFNIAEELIFKKFKG</sequence>
<dbReference type="RefSeq" id="WP_155090726.1">
    <property type="nucleotide sequence ID" value="NZ_CP102754.1"/>
</dbReference>
<evidence type="ECO:0000313" key="2">
    <source>
        <dbReference type="Proteomes" id="UP000438760"/>
    </source>
</evidence>